<keyword evidence="1" id="KW-0808">Transferase</keyword>
<accession>A0A2P2MP06</accession>
<name>A0A2P2MP06_RHIMU</name>
<protein>
    <submittedName>
        <fullName evidence="1">Protein arginine N-methyltransferase</fullName>
    </submittedName>
</protein>
<dbReference type="AlphaFoldDB" id="A0A2P2MP06"/>
<dbReference type="GO" id="GO:0032259">
    <property type="term" value="P:methylation"/>
    <property type="evidence" value="ECO:0007669"/>
    <property type="project" value="UniProtKB-KW"/>
</dbReference>
<organism evidence="1">
    <name type="scientific">Rhizophora mucronata</name>
    <name type="common">Asiatic mangrove</name>
    <dbReference type="NCBI Taxonomy" id="61149"/>
    <lineage>
        <taxon>Eukaryota</taxon>
        <taxon>Viridiplantae</taxon>
        <taxon>Streptophyta</taxon>
        <taxon>Embryophyta</taxon>
        <taxon>Tracheophyta</taxon>
        <taxon>Spermatophyta</taxon>
        <taxon>Magnoliopsida</taxon>
        <taxon>eudicotyledons</taxon>
        <taxon>Gunneridae</taxon>
        <taxon>Pentapetalae</taxon>
        <taxon>rosids</taxon>
        <taxon>fabids</taxon>
        <taxon>Malpighiales</taxon>
        <taxon>Rhizophoraceae</taxon>
        <taxon>Rhizophora</taxon>
    </lineage>
</organism>
<reference evidence="1" key="1">
    <citation type="submission" date="2018-02" db="EMBL/GenBank/DDBJ databases">
        <title>Rhizophora mucronata_Transcriptome.</title>
        <authorList>
            <person name="Meera S.P."/>
            <person name="Sreeshan A."/>
            <person name="Augustine A."/>
        </authorList>
    </citation>
    <scope>NUCLEOTIDE SEQUENCE</scope>
    <source>
        <tissue evidence="1">Leaf</tissue>
    </source>
</reference>
<proteinExistence type="predicted"/>
<dbReference type="EMBL" id="GGEC01051473">
    <property type="protein sequence ID" value="MBX31957.1"/>
    <property type="molecule type" value="Transcribed_RNA"/>
</dbReference>
<sequence length="79" mass="8842">MILGYVHNRSLSLENLCTLVPGQVQIYLLIMIMLKTCKDIPSGHIWTTLLISSKGWIPCLSKSVLSLATEISYSHHCNL</sequence>
<dbReference type="GO" id="GO:0008168">
    <property type="term" value="F:methyltransferase activity"/>
    <property type="evidence" value="ECO:0007669"/>
    <property type="project" value="UniProtKB-KW"/>
</dbReference>
<keyword evidence="1" id="KW-0489">Methyltransferase</keyword>
<dbReference type="EMBL" id="GGEC01051472">
    <property type="protein sequence ID" value="MBX31956.1"/>
    <property type="molecule type" value="Transcribed_RNA"/>
</dbReference>
<evidence type="ECO:0000313" key="1">
    <source>
        <dbReference type="EMBL" id="MBX31956.1"/>
    </source>
</evidence>